<organism evidence="2 3">
    <name type="scientific">Sphaeroforma arctica JP610</name>
    <dbReference type="NCBI Taxonomy" id="667725"/>
    <lineage>
        <taxon>Eukaryota</taxon>
        <taxon>Ichthyosporea</taxon>
        <taxon>Ichthyophonida</taxon>
        <taxon>Sphaeroforma</taxon>
    </lineage>
</organism>
<keyword evidence="3" id="KW-1185">Reference proteome</keyword>
<evidence type="ECO:0000313" key="3">
    <source>
        <dbReference type="Proteomes" id="UP000054560"/>
    </source>
</evidence>
<reference evidence="2 3" key="1">
    <citation type="submission" date="2011-02" db="EMBL/GenBank/DDBJ databases">
        <title>The Genome Sequence of Sphaeroforma arctica JP610.</title>
        <authorList>
            <consortium name="The Broad Institute Genome Sequencing Platform"/>
            <person name="Russ C."/>
            <person name="Cuomo C."/>
            <person name="Young S.K."/>
            <person name="Zeng Q."/>
            <person name="Gargeya S."/>
            <person name="Alvarado L."/>
            <person name="Berlin A."/>
            <person name="Chapman S.B."/>
            <person name="Chen Z."/>
            <person name="Freedman E."/>
            <person name="Gellesch M."/>
            <person name="Goldberg J."/>
            <person name="Griggs A."/>
            <person name="Gujja S."/>
            <person name="Heilman E."/>
            <person name="Heiman D."/>
            <person name="Howarth C."/>
            <person name="Mehta T."/>
            <person name="Neiman D."/>
            <person name="Pearson M."/>
            <person name="Roberts A."/>
            <person name="Saif S."/>
            <person name="Shea T."/>
            <person name="Shenoy N."/>
            <person name="Sisk P."/>
            <person name="Stolte C."/>
            <person name="Sykes S."/>
            <person name="White J."/>
            <person name="Yandava C."/>
            <person name="Burger G."/>
            <person name="Gray M.W."/>
            <person name="Holland P.W.H."/>
            <person name="King N."/>
            <person name="Lang F.B.F."/>
            <person name="Roger A.J."/>
            <person name="Ruiz-Trillo I."/>
            <person name="Haas B."/>
            <person name="Nusbaum C."/>
            <person name="Birren B."/>
        </authorList>
    </citation>
    <scope>NUCLEOTIDE SEQUENCE [LARGE SCALE GENOMIC DNA]</scope>
    <source>
        <strain evidence="2 3">JP610</strain>
    </source>
</reference>
<feature type="region of interest" description="Disordered" evidence="1">
    <location>
        <begin position="37"/>
        <end position="79"/>
    </location>
</feature>
<evidence type="ECO:0000313" key="2">
    <source>
        <dbReference type="EMBL" id="KNC71395.1"/>
    </source>
</evidence>
<feature type="region of interest" description="Disordered" evidence="1">
    <location>
        <begin position="97"/>
        <end position="125"/>
    </location>
</feature>
<name>A0A0L0F3T8_9EUKA</name>
<dbReference type="Proteomes" id="UP000054560">
    <property type="component" value="Unassembled WGS sequence"/>
</dbReference>
<feature type="region of interest" description="Disordered" evidence="1">
    <location>
        <begin position="1"/>
        <end position="23"/>
    </location>
</feature>
<dbReference type="GeneID" id="25916570"/>
<proteinExistence type="predicted"/>
<sequence>IDRDEKQDTVPAPVTVAATGSAKTTVAATPCVAKMPSVNAAHSHPEPATDTSTQSVPRMSAEEVSKPMDLSMDASALDTSVNLSEAPKRVRKRISYVVNDSESDEEHGDLPNKKRSLKKKRVVESDCDSEGYIPDVCV</sequence>
<dbReference type="EMBL" id="KQ248886">
    <property type="protein sequence ID" value="KNC71395.1"/>
    <property type="molecule type" value="Genomic_DNA"/>
</dbReference>
<feature type="non-terminal residue" evidence="2">
    <location>
        <position position="1"/>
    </location>
</feature>
<evidence type="ECO:0000256" key="1">
    <source>
        <dbReference type="SAM" id="MobiDB-lite"/>
    </source>
</evidence>
<dbReference type="AlphaFoldDB" id="A0A0L0F3T8"/>
<dbReference type="RefSeq" id="XP_014145297.1">
    <property type="nucleotide sequence ID" value="XM_014289822.1"/>
</dbReference>
<gene>
    <name evidence="2" type="ORF">SARC_16066</name>
</gene>
<accession>A0A0L0F3T8</accession>
<protein>
    <submittedName>
        <fullName evidence="2">Uncharacterized protein</fullName>
    </submittedName>
</protein>